<dbReference type="Proteomes" id="UP000266492">
    <property type="component" value="Unassembled WGS sequence"/>
</dbReference>
<sequence length="74" mass="8857">METKNEIRIGDWVRLKSDLTKGYNVRGISASKYFLDCLTFDGKRDFFKIEEVELITDKDKIDYLENRKDELFRS</sequence>
<protein>
    <recommendedName>
        <fullName evidence="3">DUF2158 domain-containing protein</fullName>
    </recommendedName>
</protein>
<evidence type="ECO:0000313" key="1">
    <source>
        <dbReference type="EMBL" id="RGS88175.1"/>
    </source>
</evidence>
<gene>
    <name evidence="1" type="ORF">DWX70_01185</name>
</gene>
<evidence type="ECO:0008006" key="3">
    <source>
        <dbReference type="Google" id="ProtNLM"/>
    </source>
</evidence>
<organism evidence="1 2">
    <name type="scientific">Bacteroides ovatus</name>
    <dbReference type="NCBI Taxonomy" id="28116"/>
    <lineage>
        <taxon>Bacteria</taxon>
        <taxon>Pseudomonadati</taxon>
        <taxon>Bacteroidota</taxon>
        <taxon>Bacteroidia</taxon>
        <taxon>Bacteroidales</taxon>
        <taxon>Bacteroidaceae</taxon>
        <taxon>Bacteroides</taxon>
    </lineage>
</organism>
<reference evidence="1 2" key="1">
    <citation type="submission" date="2018-08" db="EMBL/GenBank/DDBJ databases">
        <title>A genome reference for cultivated species of the human gut microbiota.</title>
        <authorList>
            <person name="Zou Y."/>
            <person name="Xue W."/>
            <person name="Luo G."/>
        </authorList>
    </citation>
    <scope>NUCLEOTIDE SEQUENCE [LARGE SCALE GENOMIC DNA]</scope>
    <source>
        <strain evidence="1 2">AF20-9LB</strain>
    </source>
</reference>
<name>A0A395W5P1_BACOV</name>
<comment type="caution">
    <text evidence="1">The sequence shown here is derived from an EMBL/GenBank/DDBJ whole genome shotgun (WGS) entry which is preliminary data.</text>
</comment>
<evidence type="ECO:0000313" key="2">
    <source>
        <dbReference type="Proteomes" id="UP000266492"/>
    </source>
</evidence>
<dbReference type="RefSeq" id="WP_118418207.1">
    <property type="nucleotide sequence ID" value="NZ_JAQDLI010000001.1"/>
</dbReference>
<accession>A0A395W5P1</accession>
<dbReference type="EMBL" id="QRVZ01000001">
    <property type="protein sequence ID" value="RGS88175.1"/>
    <property type="molecule type" value="Genomic_DNA"/>
</dbReference>
<proteinExistence type="predicted"/>
<dbReference type="AlphaFoldDB" id="A0A395W5P1"/>